<dbReference type="OrthoDB" id="4109at10239"/>
<protein>
    <submittedName>
        <fullName evidence="11">DNA polymerase III sliding clamp beta subunit</fullName>
    </submittedName>
</protein>
<dbReference type="InterPro" id="IPR001001">
    <property type="entry name" value="DNA_polIII_beta"/>
</dbReference>
<keyword evidence="12" id="KW-1185">Reference proteome</keyword>
<dbReference type="GO" id="GO:0009360">
    <property type="term" value="C:DNA polymerase III complex"/>
    <property type="evidence" value="ECO:0007669"/>
    <property type="project" value="InterPro"/>
</dbReference>
<comment type="similarity">
    <text evidence="2">Belongs to the beta sliding clamp family.</text>
</comment>
<dbReference type="InterPro" id="IPR046938">
    <property type="entry name" value="DNA_clamp_sf"/>
</dbReference>
<keyword evidence="5" id="KW-0548">Nucleotidyltransferase</keyword>
<evidence type="ECO:0000256" key="6">
    <source>
        <dbReference type="ARBA" id="ARBA00022705"/>
    </source>
</evidence>
<dbReference type="PANTHER" id="PTHR30478">
    <property type="entry name" value="DNA POLYMERASE III SUBUNIT BETA"/>
    <property type="match status" value="1"/>
</dbReference>
<evidence type="ECO:0000256" key="2">
    <source>
        <dbReference type="ARBA" id="ARBA00010752"/>
    </source>
</evidence>
<proteinExistence type="inferred from homology"/>
<dbReference type="Proteomes" id="UP000226267">
    <property type="component" value="Segment"/>
</dbReference>
<feature type="domain" description="DNA polymerase III beta sliding clamp central" evidence="10">
    <location>
        <begin position="152"/>
        <end position="287"/>
    </location>
</feature>
<evidence type="ECO:0000256" key="5">
    <source>
        <dbReference type="ARBA" id="ARBA00022695"/>
    </source>
</evidence>
<evidence type="ECO:0000256" key="8">
    <source>
        <dbReference type="ARBA" id="ARBA00023125"/>
    </source>
</evidence>
<sequence length="423" mass="47120">MTTATLTEKQVEPVTKTKATAKVADVLRTFSIVRQTDTRKPIIPILGCVLLTGKNGELSLTTNNYEASITAVVPGSQADDFELLLPLQYVLDLIKVIAYDRGEMMTIEVLDFLDKRIAVFAAGGFRMPVAEHFSLDEFPRFRTASGPAAFSIQPDALKTAIKRAAVSASKDQTLPILTAIQFSAQKSDSTLQLRTTDRYRLSFVNEQANVMQDAQFLINCDLLMRLAPKIKQKQPVSVVVESAERIEKTPRYEGHRPSPAFNGETVVKFIFEDFVLHTKGVDGDYPKIEQLIQPSYANTFRVNRKQLVHNATVAARLSPRNLPCHFELLGDKMLLKPNRDGLDVLTAGLVEVPPTHMTPNAQHSLSFAVNPHYLLPALKAFESDIITFSLPENLAKPLLISGDEEHTADARFRYLMMPVRMPD</sequence>
<evidence type="ECO:0000256" key="1">
    <source>
        <dbReference type="ARBA" id="ARBA00004496"/>
    </source>
</evidence>
<dbReference type="GO" id="GO:0003887">
    <property type="term" value="F:DNA-directed DNA polymerase activity"/>
    <property type="evidence" value="ECO:0007669"/>
    <property type="project" value="UniProtKB-KW"/>
</dbReference>
<dbReference type="InterPro" id="IPR022637">
    <property type="entry name" value="DNA_polIII_beta_cen"/>
</dbReference>
<dbReference type="SUPFAM" id="SSF55979">
    <property type="entry name" value="DNA clamp"/>
    <property type="match status" value="3"/>
</dbReference>
<evidence type="ECO:0000259" key="9">
    <source>
        <dbReference type="Pfam" id="PF00712"/>
    </source>
</evidence>
<comment type="subcellular location">
    <subcellularLocation>
        <location evidence="1">Cytoplasm</location>
    </subcellularLocation>
</comment>
<dbReference type="SMART" id="SM00480">
    <property type="entry name" value="POL3Bc"/>
    <property type="match status" value="1"/>
</dbReference>
<dbReference type="GO" id="GO:0006271">
    <property type="term" value="P:DNA strand elongation involved in DNA replication"/>
    <property type="evidence" value="ECO:0007669"/>
    <property type="project" value="TreeGrafter"/>
</dbReference>
<dbReference type="EMBL" id="KT365401">
    <property type="protein sequence ID" value="ALF01281.1"/>
    <property type="molecule type" value="Genomic_DNA"/>
</dbReference>
<name>A0A0M3UKR9_9CAUD</name>
<evidence type="ECO:0000256" key="7">
    <source>
        <dbReference type="ARBA" id="ARBA00022932"/>
    </source>
</evidence>
<keyword evidence="6" id="KW-0235">DNA replication</keyword>
<organism evidence="11 12">
    <name type="scientific">Arthrobacter phage Brent</name>
    <dbReference type="NCBI Taxonomy" id="1701798"/>
    <lineage>
        <taxon>Viruses</taxon>
        <taxon>Duplodnaviria</taxon>
        <taxon>Heunggongvirae</taxon>
        <taxon>Uroviricota</taxon>
        <taxon>Caudoviricetes</taxon>
        <taxon>Berryhillviridae</taxon>
        <taxon>Jawnskivirus</taxon>
        <taxon>Jawnskivirus brent</taxon>
        <taxon>Marthavirus brent</taxon>
    </lineage>
</organism>
<keyword evidence="8" id="KW-0238">DNA-binding</keyword>
<keyword evidence="4" id="KW-0808">Transferase</keyword>
<dbReference type="InterPro" id="IPR022634">
    <property type="entry name" value="DNA_polIII_beta_N"/>
</dbReference>
<keyword evidence="7" id="KW-0239">DNA-directed DNA polymerase</keyword>
<dbReference type="CDD" id="cd00140">
    <property type="entry name" value="beta_clamp"/>
    <property type="match status" value="1"/>
</dbReference>
<evidence type="ECO:0000313" key="12">
    <source>
        <dbReference type="Proteomes" id="UP000226267"/>
    </source>
</evidence>
<evidence type="ECO:0000256" key="3">
    <source>
        <dbReference type="ARBA" id="ARBA00022490"/>
    </source>
</evidence>
<keyword evidence="3" id="KW-0963">Cytoplasm</keyword>
<dbReference type="Pfam" id="PF02767">
    <property type="entry name" value="DNA_pol3_beta_2"/>
    <property type="match status" value="1"/>
</dbReference>
<dbReference type="Gene3D" id="3.10.150.10">
    <property type="entry name" value="DNA Polymerase III, subunit A, domain 2"/>
    <property type="match status" value="3"/>
</dbReference>
<feature type="domain" description="DNA polymerase III beta sliding clamp N-terminal" evidence="9">
    <location>
        <begin position="32"/>
        <end position="97"/>
    </location>
</feature>
<dbReference type="Pfam" id="PF00712">
    <property type="entry name" value="DNA_pol3_beta"/>
    <property type="match status" value="1"/>
</dbReference>
<dbReference type="PANTHER" id="PTHR30478:SF0">
    <property type="entry name" value="BETA SLIDING CLAMP"/>
    <property type="match status" value="1"/>
</dbReference>
<dbReference type="GO" id="GO:0003677">
    <property type="term" value="F:DNA binding"/>
    <property type="evidence" value="ECO:0007669"/>
    <property type="project" value="UniProtKB-KW"/>
</dbReference>
<evidence type="ECO:0000256" key="4">
    <source>
        <dbReference type="ARBA" id="ARBA00022679"/>
    </source>
</evidence>
<dbReference type="GO" id="GO:0008408">
    <property type="term" value="F:3'-5' exonuclease activity"/>
    <property type="evidence" value="ECO:0007669"/>
    <property type="project" value="InterPro"/>
</dbReference>
<reference evidence="11 12" key="1">
    <citation type="submission" date="2015-08" db="EMBL/GenBank/DDBJ databases">
        <authorList>
            <person name="London S.C."/>
            <person name="Barrett N.A."/>
            <person name="Buerkert T.R."/>
            <person name="Cautela J.A."/>
            <person name="Egan M.S."/>
            <person name="Erb J.E."/>
            <person name="Garrigan K.E."/>
            <person name="Hagan D.J."/>
            <person name="Hartwell M.C."/>
            <person name="Hyduchak K.M."/>
            <person name="Jacob A.E."/>
            <person name="Lamey M.E."/>
            <person name="Lindemann J.M."/>
            <person name="Martynyuk T."/>
            <person name="Mele F.E."/>
            <person name="Menninger J.E."/>
            <person name="Nabua C.T."/>
            <person name="Napoli C.K."/>
            <person name="Santiago L.M."/>
            <person name="Sweetman A.T."/>
            <person name="Weinstein J.L."/>
            <person name="Denigris D.M."/>
            <person name="King-Smith C."/>
            <person name="Lee-Soety J.Y."/>
            <person name="Delesalle V.A."/>
            <person name="Bradley K.W."/>
            <person name="Asai D.J."/>
            <person name="Bowman C.A."/>
            <person name="Russell D.A."/>
            <person name="Pope W.H."/>
            <person name="Jacobs-Sera D."/>
            <person name="Hendrix R.W."/>
            <person name="Hatfull G.F."/>
        </authorList>
    </citation>
    <scope>NUCLEOTIDE SEQUENCE [LARGE SCALE GENOMIC DNA]</scope>
</reference>
<accession>A0A0M3UKR9</accession>
<evidence type="ECO:0000313" key="11">
    <source>
        <dbReference type="EMBL" id="ALF01281.1"/>
    </source>
</evidence>
<gene>
    <name evidence="11" type="ORF">SEA_BRENT_70</name>
</gene>
<evidence type="ECO:0000259" key="10">
    <source>
        <dbReference type="Pfam" id="PF02767"/>
    </source>
</evidence>